<evidence type="ECO:0000313" key="2">
    <source>
        <dbReference type="EMBL" id="GFH29818.1"/>
    </source>
</evidence>
<keyword evidence="3" id="KW-1185">Reference proteome</keyword>
<evidence type="ECO:0000256" key="1">
    <source>
        <dbReference type="SAM" id="MobiDB-lite"/>
    </source>
</evidence>
<organism evidence="2 3">
    <name type="scientific">Haematococcus lacustris</name>
    <name type="common">Green alga</name>
    <name type="synonym">Haematococcus pluvialis</name>
    <dbReference type="NCBI Taxonomy" id="44745"/>
    <lineage>
        <taxon>Eukaryota</taxon>
        <taxon>Viridiplantae</taxon>
        <taxon>Chlorophyta</taxon>
        <taxon>core chlorophytes</taxon>
        <taxon>Chlorophyceae</taxon>
        <taxon>CS clade</taxon>
        <taxon>Chlamydomonadales</taxon>
        <taxon>Haematococcaceae</taxon>
        <taxon>Haematococcus</taxon>
    </lineage>
</organism>
<protein>
    <submittedName>
        <fullName evidence="2">Uncharacterized protein</fullName>
    </submittedName>
</protein>
<accession>A0A6A0AAY6</accession>
<feature type="non-terminal residue" evidence="2">
    <location>
        <position position="1"/>
    </location>
</feature>
<dbReference type="EMBL" id="BLLF01004542">
    <property type="protein sequence ID" value="GFH29818.1"/>
    <property type="molecule type" value="Genomic_DNA"/>
</dbReference>
<proteinExistence type="predicted"/>
<comment type="caution">
    <text evidence="2">The sequence shown here is derived from an EMBL/GenBank/DDBJ whole genome shotgun (WGS) entry which is preliminary data.</text>
</comment>
<reference evidence="2 3" key="1">
    <citation type="submission" date="2020-02" db="EMBL/GenBank/DDBJ databases">
        <title>Draft genome sequence of Haematococcus lacustris strain NIES-144.</title>
        <authorList>
            <person name="Morimoto D."/>
            <person name="Nakagawa S."/>
            <person name="Yoshida T."/>
            <person name="Sawayama S."/>
        </authorList>
    </citation>
    <scope>NUCLEOTIDE SEQUENCE [LARGE SCALE GENOMIC DNA]</scope>
    <source>
        <strain evidence="2 3">NIES-144</strain>
    </source>
</reference>
<dbReference type="Proteomes" id="UP000485058">
    <property type="component" value="Unassembled WGS sequence"/>
</dbReference>
<gene>
    <name evidence="2" type="ORF">HaLaN_28546</name>
</gene>
<feature type="region of interest" description="Disordered" evidence="1">
    <location>
        <begin position="26"/>
        <end position="70"/>
    </location>
</feature>
<dbReference type="AlphaFoldDB" id="A0A6A0AAY6"/>
<sequence>MDPDLKSLLQQGERELCQAMLRAGGWHERTLEPQPPEQLELEQPSPAPLPAPQLLPAPPQQIQTSCQPQA</sequence>
<feature type="non-terminal residue" evidence="2">
    <location>
        <position position="70"/>
    </location>
</feature>
<name>A0A6A0AAY6_HAELA</name>
<evidence type="ECO:0000313" key="3">
    <source>
        <dbReference type="Proteomes" id="UP000485058"/>
    </source>
</evidence>
<feature type="compositionally biased region" description="Pro residues" evidence="1">
    <location>
        <begin position="45"/>
        <end position="59"/>
    </location>
</feature>